<name>A0A061J5S2_TRYRA</name>
<gene>
    <name evidence="3" type="ORF">TRSC58_02601</name>
</gene>
<organism evidence="3 4">
    <name type="scientific">Trypanosoma rangeli SC58</name>
    <dbReference type="NCBI Taxonomy" id="429131"/>
    <lineage>
        <taxon>Eukaryota</taxon>
        <taxon>Discoba</taxon>
        <taxon>Euglenozoa</taxon>
        <taxon>Kinetoplastea</taxon>
        <taxon>Metakinetoplastina</taxon>
        <taxon>Trypanosomatida</taxon>
        <taxon>Trypanosomatidae</taxon>
        <taxon>Trypanosoma</taxon>
        <taxon>Herpetosoma</taxon>
    </lineage>
</organism>
<comment type="caution">
    <text evidence="3">The sequence shown here is derived from an EMBL/GenBank/DDBJ whole genome shotgun (WGS) entry which is preliminary data.</text>
</comment>
<keyword evidence="4" id="KW-1185">Reference proteome</keyword>
<dbReference type="AlphaFoldDB" id="A0A061J5S2"/>
<evidence type="ECO:0000256" key="1">
    <source>
        <dbReference type="SAM" id="Coils"/>
    </source>
</evidence>
<dbReference type="EMBL" id="AUPL01002601">
    <property type="protein sequence ID" value="ESL09675.1"/>
    <property type="molecule type" value="Genomic_DNA"/>
</dbReference>
<evidence type="ECO:0000313" key="4">
    <source>
        <dbReference type="Proteomes" id="UP000031737"/>
    </source>
</evidence>
<keyword evidence="1" id="KW-0175">Coiled coil</keyword>
<proteinExistence type="predicted"/>
<dbReference type="Proteomes" id="UP000031737">
    <property type="component" value="Unassembled WGS sequence"/>
</dbReference>
<evidence type="ECO:0000256" key="2">
    <source>
        <dbReference type="SAM" id="MobiDB-lite"/>
    </source>
</evidence>
<protein>
    <submittedName>
        <fullName evidence="3">Uncharacterized protein</fullName>
    </submittedName>
</protein>
<accession>A0A061J5S2</accession>
<sequence>MSRAGRESLQREVADLEHIIFIETSKRQDAEKALLQYRSQQPPLPFGMSREMRDVLDEIEQVKEEKRTFRECLERGVVEAERVSGQLSHVSEAIHRTEVLENEIRQTLQKMKRQHTELQQQLDGTRMQVRLLQQEVVSRESNGSVQGVQNHLTKVEYDPPPEDCLHMTKKLENLKEKGVLLEKAEAAMKCLAACSRCALHRLGKISVALNTNNMWDNMENTPNESDSFDSEEGADDTRPPRGLLSSAKVVIDRCDSCLCTIWSGLSRGGFDQLHLRRQHDIQFQEACMVVERDLAMTVENCSASLQELRNKVAVWKKKQCTFERLVLAAKLACQCDVVTNFSQGEGDGDPSNDAEAKNGFAETLDDAEKQRTLLLGNEHRRLHETNEALKRQLDTSMSDYESVRELKHAYRDLEVRKAKLAHVNKQLRATNRWMKQRSWELDEKAVLDSPGTVT</sequence>
<feature type="coiled-coil region" evidence="1">
    <location>
        <begin position="101"/>
        <end position="135"/>
    </location>
</feature>
<dbReference type="VEuPathDB" id="TriTrypDB:TRSC58_02601"/>
<reference evidence="3 4" key="1">
    <citation type="submission" date="2013-07" db="EMBL/GenBank/DDBJ databases">
        <authorList>
            <person name="Stoco P.H."/>
            <person name="Wagner G."/>
            <person name="Gerber A."/>
            <person name="Zaha A."/>
            <person name="Thompson C."/>
            <person name="Bartholomeu D.C."/>
            <person name="Luckemeyer D.D."/>
            <person name="Bahia D."/>
            <person name="Loreto E."/>
            <person name="Prestes E.B."/>
            <person name="Lima F.M."/>
            <person name="Rodrigues-Luiz G."/>
            <person name="Vallejo G.A."/>
            <person name="Filho J.F."/>
            <person name="Monteiro K.M."/>
            <person name="Tyler K.M."/>
            <person name="de Almeida L.G."/>
            <person name="Ortiz M.F."/>
            <person name="Siervo M.A."/>
            <person name="de Moraes M.H."/>
            <person name="Cunha O.L."/>
            <person name="Mendonca-Neto R."/>
            <person name="Silva R."/>
            <person name="Teixeira S.M."/>
            <person name="Murta S.M."/>
            <person name="Sincero T.C."/>
            <person name="Mendes T.A."/>
            <person name="Urmenyi T.P."/>
            <person name="Silva V.G."/>
            <person name="da Rocha W.D."/>
            <person name="Andersson B."/>
            <person name="Romanha A.J."/>
            <person name="Steindel M."/>
            <person name="de Vasconcelos A.T."/>
            <person name="Grisard E.C."/>
        </authorList>
    </citation>
    <scope>NUCLEOTIDE SEQUENCE [LARGE SCALE GENOMIC DNA]</scope>
    <source>
        <strain evidence="3 4">SC58</strain>
    </source>
</reference>
<dbReference type="OrthoDB" id="242440at2759"/>
<feature type="region of interest" description="Disordered" evidence="2">
    <location>
        <begin position="216"/>
        <end position="241"/>
    </location>
</feature>
<feature type="compositionally biased region" description="Polar residues" evidence="2">
    <location>
        <begin position="216"/>
        <end position="225"/>
    </location>
</feature>
<evidence type="ECO:0000313" key="3">
    <source>
        <dbReference type="EMBL" id="ESL09675.1"/>
    </source>
</evidence>
<dbReference type="Gene3D" id="6.10.250.3110">
    <property type="match status" value="1"/>
</dbReference>